<keyword evidence="3 6" id="KW-0521">NADP</keyword>
<feature type="binding site" evidence="6">
    <location>
        <position position="158"/>
    </location>
    <ligand>
        <name>NAD(+)</name>
        <dbReference type="ChEBI" id="CHEBI:57540"/>
    </ligand>
</feature>
<keyword evidence="8" id="KW-1185">Reference proteome</keyword>
<keyword evidence="4 6" id="KW-0520">NAD</keyword>
<evidence type="ECO:0000256" key="4">
    <source>
        <dbReference type="ARBA" id="ARBA00023027"/>
    </source>
</evidence>
<evidence type="ECO:0000256" key="1">
    <source>
        <dbReference type="ARBA" id="ARBA00022679"/>
    </source>
</evidence>
<organism evidence="7 8">
    <name type="scientific">Terrihabitans soli</name>
    <dbReference type="NCBI Taxonomy" id="708113"/>
    <lineage>
        <taxon>Bacteria</taxon>
        <taxon>Pseudomonadati</taxon>
        <taxon>Pseudomonadota</taxon>
        <taxon>Alphaproteobacteria</taxon>
        <taxon>Hyphomicrobiales</taxon>
        <taxon>Terrihabitans</taxon>
    </lineage>
</organism>
<keyword evidence="6" id="KW-0067">ATP-binding</keyword>
<dbReference type="HAMAP" id="MF_00361">
    <property type="entry name" value="NAD_kinase"/>
    <property type="match status" value="1"/>
</dbReference>
<evidence type="ECO:0000313" key="7">
    <source>
        <dbReference type="EMBL" id="BCJ91272.1"/>
    </source>
</evidence>
<name>A0A6S6QVH2_9HYPH</name>
<dbReference type="Pfam" id="PF01513">
    <property type="entry name" value="NAD_kinase"/>
    <property type="match status" value="1"/>
</dbReference>
<dbReference type="InterPro" id="IPR002504">
    <property type="entry name" value="NADK"/>
</dbReference>
<keyword evidence="6" id="KW-0963">Cytoplasm</keyword>
<protein>
    <recommendedName>
        <fullName evidence="6">NAD kinase</fullName>
        <ecNumber evidence="6">2.7.1.23</ecNumber>
    </recommendedName>
    <alternativeName>
        <fullName evidence="6">ATP-dependent NAD kinase</fullName>
    </alternativeName>
</protein>
<keyword evidence="6" id="KW-0547">Nucleotide-binding</keyword>
<evidence type="ECO:0000313" key="8">
    <source>
        <dbReference type="Proteomes" id="UP000515317"/>
    </source>
</evidence>
<accession>A0A6S6QVH2</accession>
<dbReference type="InterPro" id="IPR017437">
    <property type="entry name" value="ATP-NAD_kinase_PpnK-typ_C"/>
</dbReference>
<keyword evidence="1 6" id="KW-0808">Transferase</keyword>
<gene>
    <name evidence="6 7" type="primary">nadK</name>
    <name evidence="7" type="ORF">IZ6_20070</name>
</gene>
<comment type="similarity">
    <text evidence="6">Belongs to the NAD kinase family.</text>
</comment>
<dbReference type="GO" id="GO:0005524">
    <property type="term" value="F:ATP binding"/>
    <property type="evidence" value="ECO:0007669"/>
    <property type="project" value="UniProtKB-KW"/>
</dbReference>
<feature type="binding site" evidence="6">
    <location>
        <begin position="58"/>
        <end position="59"/>
    </location>
    <ligand>
        <name>NAD(+)</name>
        <dbReference type="ChEBI" id="CHEBI:57540"/>
    </ligand>
</feature>
<reference evidence="7 8" key="1">
    <citation type="submission" date="2020-08" db="EMBL/GenBank/DDBJ databases">
        <title>Genome sequence of Rhizobiales bacterium strain IZ6.</title>
        <authorList>
            <person name="Nakai R."/>
            <person name="Naganuma T."/>
        </authorList>
    </citation>
    <scope>NUCLEOTIDE SEQUENCE [LARGE SCALE GENOMIC DNA]</scope>
    <source>
        <strain evidence="7 8">IZ6</strain>
    </source>
</reference>
<dbReference type="PANTHER" id="PTHR20275:SF0">
    <property type="entry name" value="NAD KINASE"/>
    <property type="match status" value="1"/>
</dbReference>
<dbReference type="SUPFAM" id="SSF111331">
    <property type="entry name" value="NAD kinase/diacylglycerol kinase-like"/>
    <property type="match status" value="1"/>
</dbReference>
<dbReference type="GO" id="GO:0005737">
    <property type="term" value="C:cytoplasm"/>
    <property type="evidence" value="ECO:0007669"/>
    <property type="project" value="UniProtKB-SubCell"/>
</dbReference>
<comment type="caution">
    <text evidence="6">Lacks conserved residue(s) required for the propagation of feature annotation.</text>
</comment>
<dbReference type="Proteomes" id="UP000515317">
    <property type="component" value="Chromosome"/>
</dbReference>
<dbReference type="GO" id="GO:0006741">
    <property type="term" value="P:NADP+ biosynthetic process"/>
    <property type="evidence" value="ECO:0007669"/>
    <property type="project" value="UniProtKB-UniRule"/>
</dbReference>
<dbReference type="PANTHER" id="PTHR20275">
    <property type="entry name" value="NAD KINASE"/>
    <property type="match status" value="1"/>
</dbReference>
<dbReference type="GO" id="GO:0046872">
    <property type="term" value="F:metal ion binding"/>
    <property type="evidence" value="ECO:0007669"/>
    <property type="project" value="UniProtKB-UniRule"/>
</dbReference>
<dbReference type="InterPro" id="IPR017438">
    <property type="entry name" value="ATP-NAD_kinase_N"/>
</dbReference>
<evidence type="ECO:0000256" key="6">
    <source>
        <dbReference type="HAMAP-Rule" id="MF_00361"/>
    </source>
</evidence>
<comment type="subcellular location">
    <subcellularLocation>
        <location evidence="6">Cytoplasm</location>
    </subcellularLocation>
</comment>
<comment type="catalytic activity">
    <reaction evidence="5 6">
        <text>NAD(+) + ATP = ADP + NADP(+) + H(+)</text>
        <dbReference type="Rhea" id="RHEA:18629"/>
        <dbReference type="ChEBI" id="CHEBI:15378"/>
        <dbReference type="ChEBI" id="CHEBI:30616"/>
        <dbReference type="ChEBI" id="CHEBI:57540"/>
        <dbReference type="ChEBI" id="CHEBI:58349"/>
        <dbReference type="ChEBI" id="CHEBI:456216"/>
        <dbReference type="EC" id="2.7.1.23"/>
    </reaction>
</comment>
<evidence type="ECO:0000256" key="3">
    <source>
        <dbReference type="ARBA" id="ARBA00022857"/>
    </source>
</evidence>
<dbReference type="EMBL" id="AP023361">
    <property type="protein sequence ID" value="BCJ91272.1"/>
    <property type="molecule type" value="Genomic_DNA"/>
</dbReference>
<comment type="function">
    <text evidence="6">Involved in the regulation of the intracellular balance of NAD and NADP, and is a key enzyme in the biosynthesis of NADP. Catalyzes specifically the phosphorylation on 2'-hydroxyl of the adenosine moiety of NAD to yield NADP.</text>
</comment>
<feature type="binding site" evidence="6">
    <location>
        <position position="166"/>
    </location>
    <ligand>
        <name>NAD(+)</name>
        <dbReference type="ChEBI" id="CHEBI:57540"/>
    </ligand>
</feature>
<dbReference type="AlphaFoldDB" id="A0A6S6QVH2"/>
<dbReference type="RefSeq" id="WP_222877603.1">
    <property type="nucleotide sequence ID" value="NZ_AP023361.1"/>
</dbReference>
<proteinExistence type="inferred from homology"/>
<dbReference type="InterPro" id="IPR016064">
    <property type="entry name" value="NAD/diacylglycerol_kinase_sf"/>
</dbReference>
<feature type="binding site" evidence="6">
    <location>
        <begin position="128"/>
        <end position="129"/>
    </location>
    <ligand>
        <name>NAD(+)</name>
        <dbReference type="ChEBI" id="CHEBI:57540"/>
    </ligand>
</feature>
<keyword evidence="2 6" id="KW-0418">Kinase</keyword>
<dbReference type="Pfam" id="PF20143">
    <property type="entry name" value="NAD_kinase_C"/>
    <property type="match status" value="1"/>
</dbReference>
<dbReference type="EC" id="2.7.1.23" evidence="6"/>
<dbReference type="NCBIfam" id="NF003406">
    <property type="entry name" value="PRK04761.1"/>
    <property type="match status" value="1"/>
</dbReference>
<dbReference type="Gene3D" id="2.60.200.30">
    <property type="entry name" value="Probable inorganic polyphosphate/atp-NAD kinase, domain 2"/>
    <property type="match status" value="1"/>
</dbReference>
<dbReference type="KEGG" id="tso:IZ6_20070"/>
<feature type="binding site" evidence="6">
    <location>
        <begin position="169"/>
        <end position="174"/>
    </location>
    <ligand>
        <name>NAD(+)</name>
        <dbReference type="ChEBI" id="CHEBI:57540"/>
    </ligand>
</feature>
<evidence type="ECO:0000256" key="5">
    <source>
        <dbReference type="ARBA" id="ARBA00047925"/>
    </source>
</evidence>
<dbReference type="Gene3D" id="3.40.50.10330">
    <property type="entry name" value="Probable inorganic polyphosphate/atp-NAD kinase, domain 1"/>
    <property type="match status" value="1"/>
</dbReference>
<dbReference type="GO" id="GO:0051287">
    <property type="term" value="F:NAD binding"/>
    <property type="evidence" value="ECO:0007669"/>
    <property type="project" value="UniProtKB-ARBA"/>
</dbReference>
<evidence type="ECO:0000256" key="2">
    <source>
        <dbReference type="ARBA" id="ARBA00022777"/>
    </source>
</evidence>
<dbReference type="GO" id="GO:0019674">
    <property type="term" value="P:NAD+ metabolic process"/>
    <property type="evidence" value="ECO:0007669"/>
    <property type="project" value="InterPro"/>
</dbReference>
<sequence length="273" mass="30208">MDGLHPEEAEPPATPRFNKIAFVSSGADEARTAARRLIHTYGTVKLDEADVVVALGGDGLMLETLHNRMEKGTPIYGMHRGTVGFLMNDFREEGLIERLEKAVPTRIKPLVMHVLDTDGNRHFARAINEVSLYRQTYQAAKLELWVDGTIRMKELIGDGALVATPAGSTAYNHSAYGPILPLNANLLALTALNPFRPKRWRGALLPDRSEVRFGVLDAIKRPVSAVADHTEFRNAVEVVVRLDRDRSMVMLHDPDHGMEERIIAEQFAAAALG</sequence>
<feature type="active site" description="Proton acceptor" evidence="6">
    <location>
        <position position="58"/>
    </location>
</feature>
<dbReference type="GO" id="GO:0003951">
    <property type="term" value="F:NAD+ kinase activity"/>
    <property type="evidence" value="ECO:0007669"/>
    <property type="project" value="UniProtKB-UniRule"/>
</dbReference>
<comment type="cofactor">
    <cofactor evidence="6">
        <name>a divalent metal cation</name>
        <dbReference type="ChEBI" id="CHEBI:60240"/>
    </cofactor>
</comment>